<protein>
    <submittedName>
        <fullName evidence="2">Cupin</fullName>
    </submittedName>
</protein>
<dbReference type="RefSeq" id="WP_048437142.1">
    <property type="nucleotide sequence ID" value="NZ_LWHQ01000035.1"/>
</dbReference>
<feature type="domain" description="Cupin type-2" evidence="1">
    <location>
        <begin position="52"/>
        <end position="117"/>
    </location>
</feature>
<evidence type="ECO:0000259" key="1">
    <source>
        <dbReference type="Pfam" id="PF07883"/>
    </source>
</evidence>
<dbReference type="PIRSF" id="PIRSF037087">
    <property type="entry name" value="UCP037087"/>
    <property type="match status" value="1"/>
</dbReference>
<dbReference type="EMBL" id="LWHQ01000035">
    <property type="protein sequence ID" value="OAS23090.1"/>
    <property type="molecule type" value="Genomic_DNA"/>
</dbReference>
<organism evidence="2 3">
    <name type="scientific">Methylobacterium platani</name>
    <dbReference type="NCBI Taxonomy" id="427683"/>
    <lineage>
        <taxon>Bacteria</taxon>
        <taxon>Pseudomonadati</taxon>
        <taxon>Pseudomonadota</taxon>
        <taxon>Alphaproteobacteria</taxon>
        <taxon>Hyphomicrobiales</taxon>
        <taxon>Methylobacteriaceae</taxon>
        <taxon>Methylobacterium</taxon>
    </lineage>
</organism>
<dbReference type="CDD" id="cd02210">
    <property type="entry name" value="cupin_BLR2406-like"/>
    <property type="match status" value="1"/>
</dbReference>
<accession>A0A179S6R8</accession>
<dbReference type="OrthoDB" id="7271331at2"/>
<dbReference type="AlphaFoldDB" id="A0A179S6R8"/>
<evidence type="ECO:0000313" key="2">
    <source>
        <dbReference type="EMBL" id="OAS23090.1"/>
    </source>
</evidence>
<dbReference type="InterPro" id="IPR017102">
    <property type="entry name" value="UCP037087"/>
</dbReference>
<name>A0A179S6R8_9HYPH</name>
<reference evidence="2 3" key="1">
    <citation type="submission" date="2016-04" db="EMBL/GenBank/DDBJ databases">
        <authorList>
            <person name="Evans L.H."/>
            <person name="Alamgir A."/>
            <person name="Owens N."/>
            <person name="Weber N.D."/>
            <person name="Virtaneva K."/>
            <person name="Barbian K."/>
            <person name="Babar A."/>
            <person name="Rosenke K."/>
        </authorList>
    </citation>
    <scope>NUCLEOTIDE SEQUENCE [LARGE SCALE GENOMIC DNA]</scope>
    <source>
        <strain evidence="2 3">PMB02</strain>
    </source>
</reference>
<dbReference type="Gene3D" id="2.60.120.10">
    <property type="entry name" value="Jelly Rolls"/>
    <property type="match status" value="1"/>
</dbReference>
<dbReference type="Proteomes" id="UP000078316">
    <property type="component" value="Unassembled WGS sequence"/>
</dbReference>
<comment type="caution">
    <text evidence="2">The sequence shown here is derived from an EMBL/GenBank/DDBJ whole genome shotgun (WGS) entry which is preliminary data.</text>
</comment>
<dbReference type="SUPFAM" id="SSF51182">
    <property type="entry name" value="RmlC-like cupins"/>
    <property type="match status" value="1"/>
</dbReference>
<proteinExistence type="predicted"/>
<dbReference type="InterPro" id="IPR014710">
    <property type="entry name" value="RmlC-like_jellyroll"/>
</dbReference>
<evidence type="ECO:0000313" key="3">
    <source>
        <dbReference type="Proteomes" id="UP000078316"/>
    </source>
</evidence>
<gene>
    <name evidence="2" type="ORF">A5481_17370</name>
</gene>
<dbReference type="InterPro" id="IPR013096">
    <property type="entry name" value="Cupin_2"/>
</dbReference>
<dbReference type="InterPro" id="IPR011051">
    <property type="entry name" value="RmlC_Cupin_sf"/>
</dbReference>
<dbReference type="Pfam" id="PF07883">
    <property type="entry name" value="Cupin_2"/>
    <property type="match status" value="1"/>
</dbReference>
<sequence>MSSEALSPEAVSSDVTCRVVRPGPNIVGKQALTYAPAVSAESVGSRGLHMQLVTLPPGARAKAHRHEAHETALHVLSGVAGTWYGPRLEHHLWSRAGDFVYIPAGVPHLPYNASRTETCTAVIARTDPNEQESVVLLPELDGLRPPDGDVMA</sequence>
<dbReference type="STRING" id="427683.A5481_17370"/>